<accession>A0A067LX39</accession>
<dbReference type="EMBL" id="KL198121">
    <property type="protein sequence ID" value="KDQ06875.1"/>
    <property type="molecule type" value="Genomic_DNA"/>
</dbReference>
<dbReference type="SMART" id="SM00028">
    <property type="entry name" value="TPR"/>
    <property type="match status" value="3"/>
</dbReference>
<dbReference type="GO" id="GO:0030008">
    <property type="term" value="C:TRAPP complex"/>
    <property type="evidence" value="ECO:0007669"/>
    <property type="project" value="TreeGrafter"/>
</dbReference>
<name>A0A067LX39_BOTB1</name>
<proteinExistence type="predicted"/>
<dbReference type="STRING" id="930990.A0A067LX39"/>
<evidence type="ECO:0000256" key="1">
    <source>
        <dbReference type="SAM" id="MobiDB-lite"/>
    </source>
</evidence>
<keyword evidence="3" id="KW-1185">Reference proteome</keyword>
<dbReference type="OrthoDB" id="428342at2759"/>
<dbReference type="AlphaFoldDB" id="A0A067LX39"/>
<organism evidence="2 3">
    <name type="scientific">Botryobasidium botryosum (strain FD-172 SS1)</name>
    <dbReference type="NCBI Taxonomy" id="930990"/>
    <lineage>
        <taxon>Eukaryota</taxon>
        <taxon>Fungi</taxon>
        <taxon>Dikarya</taxon>
        <taxon>Basidiomycota</taxon>
        <taxon>Agaricomycotina</taxon>
        <taxon>Agaricomycetes</taxon>
        <taxon>Cantharellales</taxon>
        <taxon>Botryobasidiaceae</taxon>
        <taxon>Botryobasidium</taxon>
    </lineage>
</organism>
<dbReference type="SUPFAM" id="SSF48452">
    <property type="entry name" value="TPR-like"/>
    <property type="match status" value="1"/>
</dbReference>
<protein>
    <submittedName>
        <fullName evidence="2">Uncharacterized protein</fullName>
    </submittedName>
</protein>
<dbReference type="Proteomes" id="UP000027195">
    <property type="component" value="Unassembled WGS sequence"/>
</dbReference>
<dbReference type="PANTHER" id="PTHR21581:SF6">
    <property type="entry name" value="TRAFFICKING PROTEIN PARTICLE COMPLEX SUBUNIT 12"/>
    <property type="match status" value="1"/>
</dbReference>
<sequence>MASNPPGAEPSLSRLSIPPSIAVAPSDPNAFRLEDSDEESSSSERQPSRLDVMQESAMQASQEIPLNTPSVAETTHTAELSRQSKPQPPLPPIGDKDNAPDLFLPGLVSPNLFLPIPNTDPLTPLLTKYVPPEIRPARDTSGNWRQEDFHTLVMTNSWRAIARMARDRIVASKPQNLAVILDLWYLRLSSLARLRLFNQTSAECTHLFSILASVQPRSARTYLYERLLPFELEVMRTRTKYWAGDALGYLDELTFVLKSCKRRARAAGTEGEREMWKERAVRIALIIASQLIEMKDHAGAAKLLEPLCTQGSRPSAAILSCIGRIQLESGHVASATEYFRQAEEDPNCDSSTKETNNALLAAANGDWESAIRALRSVLEEEPDNAIAINDLAVALLNTGQLQEGIELLEDAMKSSPATVLVTEPFLFNLATLYELRSTTAFEKKRHLLIEVAKWSGDGLRATCLKLPAV</sequence>
<evidence type="ECO:0000313" key="3">
    <source>
        <dbReference type="Proteomes" id="UP000027195"/>
    </source>
</evidence>
<gene>
    <name evidence="2" type="ORF">BOTBODRAFT_39302</name>
</gene>
<feature type="compositionally biased region" description="Polar residues" evidence="1">
    <location>
        <begin position="56"/>
        <end position="85"/>
    </location>
</feature>
<dbReference type="Gene3D" id="1.25.40.10">
    <property type="entry name" value="Tetratricopeptide repeat domain"/>
    <property type="match status" value="1"/>
</dbReference>
<dbReference type="InParanoid" id="A0A067LX39"/>
<reference evidence="3" key="1">
    <citation type="journal article" date="2014" name="Proc. Natl. Acad. Sci. U.S.A.">
        <title>Extensive sampling of basidiomycete genomes demonstrates inadequacy of the white-rot/brown-rot paradigm for wood decay fungi.</title>
        <authorList>
            <person name="Riley R."/>
            <person name="Salamov A.A."/>
            <person name="Brown D.W."/>
            <person name="Nagy L.G."/>
            <person name="Floudas D."/>
            <person name="Held B.W."/>
            <person name="Levasseur A."/>
            <person name="Lombard V."/>
            <person name="Morin E."/>
            <person name="Otillar R."/>
            <person name="Lindquist E.A."/>
            <person name="Sun H."/>
            <person name="LaButti K.M."/>
            <person name="Schmutz J."/>
            <person name="Jabbour D."/>
            <person name="Luo H."/>
            <person name="Baker S.E."/>
            <person name="Pisabarro A.G."/>
            <person name="Walton J.D."/>
            <person name="Blanchette R.A."/>
            <person name="Henrissat B."/>
            <person name="Martin F."/>
            <person name="Cullen D."/>
            <person name="Hibbett D.S."/>
            <person name="Grigoriev I.V."/>
        </authorList>
    </citation>
    <scope>NUCLEOTIDE SEQUENCE [LARGE SCALE GENOMIC DNA]</scope>
    <source>
        <strain evidence="3">FD-172 SS1</strain>
    </source>
</reference>
<dbReference type="PANTHER" id="PTHR21581">
    <property type="entry name" value="D-ALANYL-D-ALANINE CARBOXYPEPTIDASE"/>
    <property type="match status" value="1"/>
</dbReference>
<dbReference type="InterPro" id="IPR011990">
    <property type="entry name" value="TPR-like_helical_dom_sf"/>
</dbReference>
<dbReference type="GO" id="GO:0005794">
    <property type="term" value="C:Golgi apparatus"/>
    <property type="evidence" value="ECO:0007669"/>
    <property type="project" value="TreeGrafter"/>
</dbReference>
<dbReference type="Pfam" id="PF14559">
    <property type="entry name" value="TPR_19"/>
    <property type="match status" value="1"/>
</dbReference>
<dbReference type="InterPro" id="IPR019734">
    <property type="entry name" value="TPR_rpt"/>
</dbReference>
<dbReference type="HOGENOM" id="CLU_028756_1_0_1"/>
<feature type="region of interest" description="Disordered" evidence="1">
    <location>
        <begin position="1"/>
        <end position="98"/>
    </location>
</feature>
<feature type="compositionally biased region" description="Low complexity" evidence="1">
    <location>
        <begin position="10"/>
        <end position="21"/>
    </location>
</feature>
<evidence type="ECO:0000313" key="2">
    <source>
        <dbReference type="EMBL" id="KDQ06875.1"/>
    </source>
</evidence>